<keyword evidence="3" id="KW-1185">Reference proteome</keyword>
<evidence type="ECO:0000313" key="2">
    <source>
        <dbReference type="EMBL" id="VVD31191.1"/>
    </source>
</evidence>
<gene>
    <name evidence="2" type="ORF">PDMSB3_0067</name>
</gene>
<evidence type="ECO:0000256" key="1">
    <source>
        <dbReference type="SAM" id="MobiDB-lite"/>
    </source>
</evidence>
<sequence>MVDPSNRSVWLVHIKITARTDRHSPRMDTSFLAGRDGRANAITGLNVMYALVAHQMGAGEAMRVHKCSLVSASARTLDLDDGNTPADDSRDCAHTYRIQSLRLGKGKACTVPFRAAAAGQFDREPRRCQELRDGRTCTVYSRAISLRRFCPIPQPLKPRPIGDELADVTSSPPRDAGSTGQDQTGYIPCRFACRAKIDRVNLHMLAIGIAIDALMSPLIQEIRAYLLGGDFSMLLIVGDSFVTFYRREIVTHQFASKSAHWCPTDKTPHPGFRRVNPMPQAGWKPTICSCGIGIVRGPVPQISAAPASAEVAAGR</sequence>
<dbReference type="KEGG" id="pdio:PDMSB3_0067.3"/>
<geneLocation type="plasmid" evidence="2 3">
    <name>pII</name>
</geneLocation>
<proteinExistence type="predicted"/>
<feature type="compositionally biased region" description="Polar residues" evidence="1">
    <location>
        <begin position="168"/>
        <end position="182"/>
    </location>
</feature>
<keyword evidence="2" id="KW-0614">Plasmid</keyword>
<evidence type="ECO:0000313" key="3">
    <source>
        <dbReference type="Proteomes" id="UP000325811"/>
    </source>
</evidence>
<reference evidence="2 3" key="1">
    <citation type="submission" date="2019-08" db="EMBL/GenBank/DDBJ databases">
        <authorList>
            <person name="Herpell B J."/>
        </authorList>
    </citation>
    <scope>NUCLEOTIDE SEQUENCE [LARGE SCALE GENOMIC DNA]</scope>
    <source>
        <strain evidence="3">Msb3</strain>
        <plasmid evidence="2 3">pII</plasmid>
    </source>
</reference>
<name>A0A5Q4ZH90_9BURK</name>
<protein>
    <submittedName>
        <fullName evidence="2">Uncharacterized protein</fullName>
    </submittedName>
</protein>
<organism evidence="2 3">
    <name type="scientific">Paraburkholderia dioscoreae</name>
    <dbReference type="NCBI Taxonomy" id="2604047"/>
    <lineage>
        <taxon>Bacteria</taxon>
        <taxon>Pseudomonadati</taxon>
        <taxon>Pseudomonadota</taxon>
        <taxon>Betaproteobacteria</taxon>
        <taxon>Burkholderiales</taxon>
        <taxon>Burkholderiaceae</taxon>
        <taxon>Paraburkholderia</taxon>
    </lineage>
</organism>
<accession>A0A5Q4ZH90</accession>
<dbReference type="AlphaFoldDB" id="A0A5Q4ZH90"/>
<feature type="region of interest" description="Disordered" evidence="1">
    <location>
        <begin position="160"/>
        <end position="182"/>
    </location>
</feature>
<dbReference type="EMBL" id="LR699556">
    <property type="protein sequence ID" value="VVD31191.1"/>
    <property type="molecule type" value="Genomic_DNA"/>
</dbReference>
<dbReference type="Proteomes" id="UP000325811">
    <property type="component" value="Plasmid pII"/>
</dbReference>